<feature type="domain" description="C3H1-type" evidence="3">
    <location>
        <begin position="1155"/>
        <end position="1188"/>
    </location>
</feature>
<dbReference type="PANTHER" id="PTHR37543:SF1">
    <property type="entry name" value="CCCH ZINC FINGER DNA BINDING PROTEIN (AFU_ORTHOLOGUE AFUA_5G12760)"/>
    <property type="match status" value="1"/>
</dbReference>
<reference evidence="4 5" key="1">
    <citation type="journal article" date="2024" name="Commun. Biol.">
        <title>Comparative genomic analysis of thermophilic fungi reveals convergent evolutionary adaptations and gene losses.</title>
        <authorList>
            <person name="Steindorff A.S."/>
            <person name="Aguilar-Pontes M.V."/>
            <person name="Robinson A.J."/>
            <person name="Andreopoulos B."/>
            <person name="LaButti K."/>
            <person name="Kuo A."/>
            <person name="Mondo S."/>
            <person name="Riley R."/>
            <person name="Otillar R."/>
            <person name="Haridas S."/>
            <person name="Lipzen A."/>
            <person name="Grimwood J."/>
            <person name="Schmutz J."/>
            <person name="Clum A."/>
            <person name="Reid I.D."/>
            <person name="Moisan M.C."/>
            <person name="Butler G."/>
            <person name="Nguyen T.T.M."/>
            <person name="Dewar K."/>
            <person name="Conant G."/>
            <person name="Drula E."/>
            <person name="Henrissat B."/>
            <person name="Hansel C."/>
            <person name="Singer S."/>
            <person name="Hutchinson M.I."/>
            <person name="de Vries R.P."/>
            <person name="Natvig D.O."/>
            <person name="Powell A.J."/>
            <person name="Tsang A."/>
            <person name="Grigoriev I.V."/>
        </authorList>
    </citation>
    <scope>NUCLEOTIDE SEQUENCE [LARGE SCALE GENOMIC DNA]</scope>
    <source>
        <strain evidence="4 5">CBS 620.91</strain>
    </source>
</reference>
<feature type="zinc finger region" description="C3H1-type" evidence="1">
    <location>
        <begin position="1155"/>
        <end position="1188"/>
    </location>
</feature>
<keyword evidence="1" id="KW-0862">Zinc</keyword>
<feature type="compositionally biased region" description="Low complexity" evidence="2">
    <location>
        <begin position="975"/>
        <end position="1013"/>
    </location>
</feature>
<dbReference type="Pfam" id="PF06985">
    <property type="entry name" value="HET"/>
    <property type="match status" value="1"/>
</dbReference>
<comment type="caution">
    <text evidence="4">The sequence shown here is derived from an EMBL/GenBank/DDBJ whole genome shotgun (WGS) entry which is preliminary data.</text>
</comment>
<evidence type="ECO:0000313" key="5">
    <source>
        <dbReference type="Proteomes" id="UP001583172"/>
    </source>
</evidence>
<name>A0ABR3VFW5_HUMIN</name>
<dbReference type="PROSITE" id="PS50103">
    <property type="entry name" value="ZF_C3H1"/>
    <property type="match status" value="2"/>
</dbReference>
<gene>
    <name evidence="4" type="ORF">VTJ49DRAFT_713</name>
</gene>
<dbReference type="InterPro" id="IPR057683">
    <property type="entry name" value="DUF7923"/>
</dbReference>
<dbReference type="Proteomes" id="UP001583172">
    <property type="component" value="Unassembled WGS sequence"/>
</dbReference>
<evidence type="ECO:0000313" key="4">
    <source>
        <dbReference type="EMBL" id="KAL1840183.1"/>
    </source>
</evidence>
<accession>A0ABR3VFW5</accession>
<feature type="zinc finger region" description="C3H1-type" evidence="1">
    <location>
        <begin position="1105"/>
        <end position="1132"/>
    </location>
</feature>
<protein>
    <recommendedName>
        <fullName evidence="3">C3H1-type domain-containing protein</fullName>
    </recommendedName>
</protein>
<organism evidence="4 5">
    <name type="scientific">Humicola insolens</name>
    <name type="common">Soft-rot fungus</name>
    <dbReference type="NCBI Taxonomy" id="85995"/>
    <lineage>
        <taxon>Eukaryota</taxon>
        <taxon>Fungi</taxon>
        <taxon>Dikarya</taxon>
        <taxon>Ascomycota</taxon>
        <taxon>Pezizomycotina</taxon>
        <taxon>Sordariomycetes</taxon>
        <taxon>Sordariomycetidae</taxon>
        <taxon>Sordariales</taxon>
        <taxon>Chaetomiaceae</taxon>
        <taxon>Mycothermus</taxon>
    </lineage>
</organism>
<evidence type="ECO:0000256" key="2">
    <source>
        <dbReference type="SAM" id="MobiDB-lite"/>
    </source>
</evidence>
<proteinExistence type="predicted"/>
<feature type="compositionally biased region" description="Polar residues" evidence="2">
    <location>
        <begin position="1014"/>
        <end position="1048"/>
    </location>
</feature>
<dbReference type="InterPro" id="IPR000571">
    <property type="entry name" value="Znf_CCCH"/>
</dbReference>
<dbReference type="InterPro" id="IPR010730">
    <property type="entry name" value="HET"/>
</dbReference>
<dbReference type="PANTHER" id="PTHR37543">
    <property type="entry name" value="CCCH ZINC FINGER DNA BINDING PROTEIN (AFU_ORTHOLOGUE AFUA_5G12760)"/>
    <property type="match status" value="1"/>
</dbReference>
<keyword evidence="1" id="KW-0863">Zinc-finger</keyword>
<evidence type="ECO:0000259" key="3">
    <source>
        <dbReference type="PROSITE" id="PS50103"/>
    </source>
</evidence>
<sequence length="1206" mass="133903">MTVTTTPGFPKCYHPLPPGCCRVLELEPGNFSDPVVGRLVCHAIDDDSAEPYEAISYVWGDPTKRRDVTIDGVTLSVTENLHSALSAFRHTPSDGRVRRLWADALCINQEDLDERSSQVVLMGRIFAQASRVLSWLGWEKTEEGKDDEDAHTAISFIRHFMKDPEAGLQEARILLLHPHDEPLGCDPAAHLASLESDDERRRFRDQAAKWAAVKSFFDIEYFHRTWIVQELGVAKEAILYTARKPTSPNQPVKHEGIEWPIVGEFTRILDFRGASIVTHLSMLSWVAHHLLMVWERGPDGKPEFDFLTDMHWARILGVTDPRDRVYGLLGHPLARDPSDGQLVVRPDYTTTRGVVYTRLAARMIRLTQSLHAVGFVDHEHHPDSTAGALRRVRDLGDDACMPSWVADWHSINRTTPLWYPYPAAAEVDPEIRISGDTEGNTAGGPLPKIHARGWIVDEIVGVSHRLETADFPITQLARELGKPHPFWLDRVWEVVFPADQSSEGPGALEVLDTLSLALSHGTREPDEPPCKLSGSHQTLVEHRRSFAAYVLEYHELWLRGAEAAAGAAADTDDKHSGIRQVLPTRSLFDSLPAKVQTVIRWRAQGATSQGFLESMTWSSMCRVIYRTASGLVGMGSRITRPGDLVCRVRGAALLMTLRRVDALQAGEGEGEVEDGELPCVYIGPTVMPARLKKGAIDGLEFDADRVDPAQPYVAAFQAWEHMIRDRGRLEETLAMSYLDLLNRYREKCAECDRERRNAIMWEKEQGMTERELNGLKAVAESQAFAYVIIDGDGAVFREDLIAKGEEGGREAAHELHQRLRGYFAENNTFANIDTIFVNVILSVEGLSRALTASGVLQVTDHAALIKFSRGFCRAQPLFSVTDVGYGKEQADHKVRKMFEVMEKNIQCRCLILAGCHDNGYATFLESFRNNQKICLLETTPPAADFKKFNFKRVLFPSVFRSEPIPTRTLPPPGFTPTSPFTTVSGFTTTSSAGATAPSSATSPAAAPGASSPTNGTHNGTSATSTSPRNSVSTGRQAPSESPQPSTYASVGRSKTPLTINIASQKKSQPAPKPFYQLNRYDQRVDVPLQKPDPNAVKSLDDRRAKNGMNFCNRYHLTNNCKNTNCSFVHGERLNPAELLALRHKSRNLVCSSGHMCRDILCNLGHHCANPGSCYFGDTCRFSEMHGMDVTPTLKVYEDGTREVVNS</sequence>
<dbReference type="InterPro" id="IPR057654">
    <property type="entry name" value="Znf-CCCH_tandem"/>
</dbReference>
<dbReference type="Pfam" id="PF25540">
    <property type="entry name" value="DUF7923"/>
    <property type="match status" value="1"/>
</dbReference>
<dbReference type="EMBL" id="JAZGSY010000123">
    <property type="protein sequence ID" value="KAL1840183.1"/>
    <property type="molecule type" value="Genomic_DNA"/>
</dbReference>
<dbReference type="Pfam" id="PF25542">
    <property type="entry name" value="zf-CCCH_12"/>
    <property type="match status" value="1"/>
</dbReference>
<evidence type="ECO:0000256" key="1">
    <source>
        <dbReference type="PROSITE-ProRule" id="PRU00723"/>
    </source>
</evidence>
<feature type="region of interest" description="Disordered" evidence="2">
    <location>
        <begin position="965"/>
        <end position="1053"/>
    </location>
</feature>
<keyword evidence="5" id="KW-1185">Reference proteome</keyword>
<dbReference type="Pfam" id="PF25543">
    <property type="entry name" value="zf-CCCH_tandem"/>
    <property type="match status" value="1"/>
</dbReference>
<keyword evidence="1" id="KW-0479">Metal-binding</keyword>
<feature type="domain" description="C3H1-type" evidence="3">
    <location>
        <begin position="1105"/>
        <end position="1132"/>
    </location>
</feature>